<keyword evidence="2" id="KW-0812">Transmembrane</keyword>
<evidence type="ECO:0000256" key="2">
    <source>
        <dbReference type="SAM" id="Phobius"/>
    </source>
</evidence>
<dbReference type="Gene3D" id="3.30.450.40">
    <property type="match status" value="1"/>
</dbReference>
<dbReference type="Gene3D" id="3.30.450.20">
    <property type="entry name" value="PAS domain"/>
    <property type="match status" value="1"/>
</dbReference>
<dbReference type="InterPro" id="IPR029016">
    <property type="entry name" value="GAF-like_dom_sf"/>
</dbReference>
<dbReference type="EMBL" id="JAHESF010000002">
    <property type="protein sequence ID" value="MBT1695855.1"/>
    <property type="molecule type" value="Genomic_DNA"/>
</dbReference>
<comment type="caution">
    <text evidence="4">The sequence shown here is derived from an EMBL/GenBank/DDBJ whole genome shotgun (WGS) entry which is preliminary data.</text>
</comment>
<dbReference type="InterPro" id="IPR000014">
    <property type="entry name" value="PAS"/>
</dbReference>
<dbReference type="SMART" id="SM00091">
    <property type="entry name" value="PAS"/>
    <property type="match status" value="1"/>
</dbReference>
<name>A0AAP2DGG7_9BACT</name>
<keyword evidence="2" id="KW-1133">Transmembrane helix</keyword>
<dbReference type="RefSeq" id="WP_254160606.1">
    <property type="nucleotide sequence ID" value="NZ_JAHESF010000002.1"/>
</dbReference>
<evidence type="ECO:0000259" key="3">
    <source>
        <dbReference type="PROSITE" id="PS50112"/>
    </source>
</evidence>
<feature type="transmembrane region" description="Helical" evidence="2">
    <location>
        <begin position="21"/>
        <end position="46"/>
    </location>
</feature>
<feature type="domain" description="PAS" evidence="3">
    <location>
        <begin position="385"/>
        <end position="436"/>
    </location>
</feature>
<dbReference type="CDD" id="cd00130">
    <property type="entry name" value="PAS"/>
    <property type="match status" value="1"/>
</dbReference>
<evidence type="ECO:0000313" key="5">
    <source>
        <dbReference type="Proteomes" id="UP001319200"/>
    </source>
</evidence>
<evidence type="ECO:0000313" key="4">
    <source>
        <dbReference type="EMBL" id="MBT1695855.1"/>
    </source>
</evidence>
<protein>
    <submittedName>
        <fullName evidence="4">PAS domain-containing protein</fullName>
    </submittedName>
</protein>
<dbReference type="InterPro" id="IPR013655">
    <property type="entry name" value="PAS_fold_3"/>
</dbReference>
<dbReference type="SUPFAM" id="SSF55785">
    <property type="entry name" value="PYP-like sensor domain (PAS domain)"/>
    <property type="match status" value="1"/>
</dbReference>
<dbReference type="Pfam" id="PF08447">
    <property type="entry name" value="PAS_3"/>
    <property type="match status" value="1"/>
</dbReference>
<dbReference type="SMART" id="SM00065">
    <property type="entry name" value="GAF"/>
    <property type="match status" value="1"/>
</dbReference>
<keyword evidence="1" id="KW-0175">Coiled coil</keyword>
<sequence>MKETISKNKAQRFLALNSRKLKTEFLVIGCFLGVALLVISIALDLFKNDVGFSLFAIKNLYHDNPVHWVIATAPFFLGSLFYLTGRMISERELKLEERAGYEHRQFSILQSYIAALDNGDLGSDLPDTFDNRLVSEQLSRFRKKLISNKHEEEKRIWESEGLARLGDMLRTQKDMASLADDVIRFVVKYCQCNQGAVFLLNENQDGPNLELTACYAYDRKKHISKTIPIGNGIVGQCFLEKETILLSEVPGDYVKITSGLGMATPAFLAIVPMKAKEVVVGVLEVACFERLDASRVRFLEKVSEAFASVVESVTTSGNIKRLLSESQRQTQALRAQEEELRQNVEELQSIQEQLTRQLDENQLMQKNLDTREKVLAMTTILSESDLFGTITYVNSKFCEVSQYSAEELIGKGHNFVRHPDMSAEVFRVMWQTIKKGKVFQGIVKNRKKDGTPYWVDAVIVPVFEDGKIVKYVGARYHIRDTVHAEKLYLRQLEKIMQGEFAVPASSMSMNTN</sequence>
<dbReference type="InterPro" id="IPR003018">
    <property type="entry name" value="GAF"/>
</dbReference>
<evidence type="ECO:0000256" key="1">
    <source>
        <dbReference type="SAM" id="Coils"/>
    </source>
</evidence>
<accession>A0AAP2DGG7</accession>
<reference evidence="4 5" key="1">
    <citation type="submission" date="2021-05" db="EMBL/GenBank/DDBJ databases">
        <title>A Polyphasic approach of four new species of the genus Ohtaekwangia: Ohtaekwangia histidinii sp. nov., Ohtaekwangia cretensis sp. nov., Ohtaekwangia indiensis sp. nov., Ohtaekwangia reichenbachii sp. nov. from diverse environment.</title>
        <authorList>
            <person name="Octaviana S."/>
        </authorList>
    </citation>
    <scope>NUCLEOTIDE SEQUENCE [LARGE SCALE GENOMIC DNA]</scope>
    <source>
        <strain evidence="4 5">PWU4</strain>
    </source>
</reference>
<dbReference type="SUPFAM" id="SSF55781">
    <property type="entry name" value="GAF domain-like"/>
    <property type="match status" value="1"/>
</dbReference>
<organism evidence="4 5">
    <name type="scientific">Chryseosolibacter histidini</name>
    <dbReference type="NCBI Taxonomy" id="2782349"/>
    <lineage>
        <taxon>Bacteria</taxon>
        <taxon>Pseudomonadati</taxon>
        <taxon>Bacteroidota</taxon>
        <taxon>Cytophagia</taxon>
        <taxon>Cytophagales</taxon>
        <taxon>Chryseotaleaceae</taxon>
        <taxon>Chryseosolibacter</taxon>
    </lineage>
</organism>
<dbReference type="AlphaFoldDB" id="A0AAP2DGG7"/>
<feature type="coiled-coil region" evidence="1">
    <location>
        <begin position="319"/>
        <end position="367"/>
    </location>
</feature>
<keyword evidence="5" id="KW-1185">Reference proteome</keyword>
<dbReference type="PROSITE" id="PS50112">
    <property type="entry name" value="PAS"/>
    <property type="match status" value="1"/>
</dbReference>
<feature type="transmembrane region" description="Helical" evidence="2">
    <location>
        <begin position="66"/>
        <end position="84"/>
    </location>
</feature>
<proteinExistence type="predicted"/>
<dbReference type="NCBIfam" id="TIGR00229">
    <property type="entry name" value="sensory_box"/>
    <property type="match status" value="1"/>
</dbReference>
<dbReference type="Proteomes" id="UP001319200">
    <property type="component" value="Unassembled WGS sequence"/>
</dbReference>
<dbReference type="Pfam" id="PF13185">
    <property type="entry name" value="GAF_2"/>
    <property type="match status" value="1"/>
</dbReference>
<gene>
    <name evidence="4" type="ORF">KK083_03130</name>
</gene>
<dbReference type="InterPro" id="IPR035965">
    <property type="entry name" value="PAS-like_dom_sf"/>
</dbReference>
<keyword evidence="2" id="KW-0472">Membrane</keyword>